<organism evidence="1 2">
    <name type="scientific">Heterobasidion irregulare (strain TC 32-1)</name>
    <dbReference type="NCBI Taxonomy" id="747525"/>
    <lineage>
        <taxon>Eukaryota</taxon>
        <taxon>Fungi</taxon>
        <taxon>Dikarya</taxon>
        <taxon>Basidiomycota</taxon>
        <taxon>Agaricomycotina</taxon>
        <taxon>Agaricomycetes</taxon>
        <taxon>Russulales</taxon>
        <taxon>Bondarzewiaceae</taxon>
        <taxon>Heterobasidion</taxon>
        <taxon>Heterobasidion annosum species complex</taxon>
    </lineage>
</organism>
<dbReference type="HOGENOM" id="CLU_000384_32_0_1"/>
<feature type="non-terminal residue" evidence="1">
    <location>
        <position position="1"/>
    </location>
</feature>
<protein>
    <recommendedName>
        <fullName evidence="3">Reverse transcriptase domain-containing protein</fullName>
    </recommendedName>
</protein>
<reference evidence="1 2" key="1">
    <citation type="journal article" date="2012" name="New Phytol.">
        <title>Insight into trade-off between wood decay and parasitism from the genome of a fungal forest pathogen.</title>
        <authorList>
            <person name="Olson A."/>
            <person name="Aerts A."/>
            <person name="Asiegbu F."/>
            <person name="Belbahri L."/>
            <person name="Bouzid O."/>
            <person name="Broberg A."/>
            <person name="Canback B."/>
            <person name="Coutinho P.M."/>
            <person name="Cullen D."/>
            <person name="Dalman K."/>
            <person name="Deflorio G."/>
            <person name="van Diepen L.T."/>
            <person name="Dunand C."/>
            <person name="Duplessis S."/>
            <person name="Durling M."/>
            <person name="Gonthier P."/>
            <person name="Grimwood J."/>
            <person name="Fossdal C.G."/>
            <person name="Hansson D."/>
            <person name="Henrissat B."/>
            <person name="Hietala A."/>
            <person name="Himmelstrand K."/>
            <person name="Hoffmeister D."/>
            <person name="Hogberg N."/>
            <person name="James T.Y."/>
            <person name="Karlsson M."/>
            <person name="Kohler A."/>
            <person name="Kues U."/>
            <person name="Lee Y.H."/>
            <person name="Lin Y.C."/>
            <person name="Lind M."/>
            <person name="Lindquist E."/>
            <person name="Lombard V."/>
            <person name="Lucas S."/>
            <person name="Lunden K."/>
            <person name="Morin E."/>
            <person name="Murat C."/>
            <person name="Park J."/>
            <person name="Raffaello T."/>
            <person name="Rouze P."/>
            <person name="Salamov A."/>
            <person name="Schmutz J."/>
            <person name="Solheim H."/>
            <person name="Stahlberg J."/>
            <person name="Velez H."/>
            <person name="de Vries R.P."/>
            <person name="Wiebenga A."/>
            <person name="Woodward S."/>
            <person name="Yakovlev I."/>
            <person name="Garbelotto M."/>
            <person name="Martin F."/>
            <person name="Grigoriev I.V."/>
            <person name="Stenlid J."/>
        </authorList>
    </citation>
    <scope>NUCLEOTIDE SEQUENCE [LARGE SCALE GENOMIC DNA]</scope>
    <source>
        <strain evidence="1 2">TC 32-1</strain>
    </source>
</reference>
<proteinExistence type="predicted"/>
<dbReference type="AlphaFoldDB" id="W4JSB7"/>
<name>W4JSB7_HETIT</name>
<gene>
    <name evidence="1" type="ORF">HETIRDRAFT_53299</name>
</gene>
<evidence type="ECO:0000313" key="1">
    <source>
        <dbReference type="EMBL" id="ETW76457.1"/>
    </source>
</evidence>
<dbReference type="InParanoid" id="W4JSB7"/>
<dbReference type="RefSeq" id="XP_009551175.1">
    <property type="nucleotide sequence ID" value="XM_009552880.1"/>
</dbReference>
<accession>W4JSB7</accession>
<dbReference type="OrthoDB" id="128646at2759"/>
<dbReference type="EMBL" id="KI925464">
    <property type="protein sequence ID" value="ETW76457.1"/>
    <property type="molecule type" value="Genomic_DNA"/>
</dbReference>
<evidence type="ECO:0000313" key="2">
    <source>
        <dbReference type="Proteomes" id="UP000030671"/>
    </source>
</evidence>
<dbReference type="GeneID" id="20678249"/>
<sequence>LLINKQFCQKQKIPLQMIDRLILVFNVDGTANEGGKIIDKACLLMRMTDNKEDYHDKQSELLATNLGGEDVILGTNWLHEHNP</sequence>
<dbReference type="eggNOG" id="ENOG502S3G3">
    <property type="taxonomic scope" value="Eukaryota"/>
</dbReference>
<dbReference type="Proteomes" id="UP000030671">
    <property type="component" value="Unassembled WGS sequence"/>
</dbReference>
<keyword evidence="2" id="KW-1185">Reference proteome</keyword>
<evidence type="ECO:0008006" key="3">
    <source>
        <dbReference type="Google" id="ProtNLM"/>
    </source>
</evidence>
<dbReference type="KEGG" id="hir:HETIRDRAFT_53299"/>